<proteinExistence type="inferred from homology"/>
<gene>
    <name evidence="9" type="ORF">B0T19DRAFT_439046</name>
</gene>
<reference evidence="9" key="2">
    <citation type="submission" date="2023-06" db="EMBL/GenBank/DDBJ databases">
        <authorList>
            <consortium name="Lawrence Berkeley National Laboratory"/>
            <person name="Haridas S."/>
            <person name="Hensen N."/>
            <person name="Bonometti L."/>
            <person name="Westerberg I."/>
            <person name="Brannstrom I.O."/>
            <person name="Guillou S."/>
            <person name="Cros-Aarteil S."/>
            <person name="Calhoun S."/>
            <person name="Kuo A."/>
            <person name="Mondo S."/>
            <person name="Pangilinan J."/>
            <person name="Riley R."/>
            <person name="Labutti K."/>
            <person name="Andreopoulos B."/>
            <person name="Lipzen A."/>
            <person name="Chen C."/>
            <person name="Yanf M."/>
            <person name="Daum C."/>
            <person name="Ng V."/>
            <person name="Clum A."/>
            <person name="Steindorff A."/>
            <person name="Ohm R."/>
            <person name="Martin F."/>
            <person name="Silar P."/>
            <person name="Natvig D."/>
            <person name="Lalanne C."/>
            <person name="Gautier V."/>
            <person name="Ament-Velasquez S.L."/>
            <person name="Kruys A."/>
            <person name="Hutchinson M.I."/>
            <person name="Powell A.J."/>
            <person name="Barry K."/>
            <person name="Miller A.N."/>
            <person name="Grigoriev I.V."/>
            <person name="Debuchy R."/>
            <person name="Gladieux P."/>
            <person name="Thoren M.H."/>
            <person name="Johannesson H."/>
        </authorList>
    </citation>
    <scope>NUCLEOTIDE SEQUENCE</scope>
    <source>
        <strain evidence="9">SMH4131-1</strain>
    </source>
</reference>
<evidence type="ECO:0000256" key="1">
    <source>
        <dbReference type="ARBA" id="ARBA00006249"/>
    </source>
</evidence>
<protein>
    <recommendedName>
        <fullName evidence="8">Carboxylic ester hydrolase</fullName>
        <ecNumber evidence="8">3.1.1.-</ecNumber>
    </recommendedName>
</protein>
<keyword evidence="6" id="KW-0106">Calcium</keyword>
<keyword evidence="2" id="KW-0719">Serine esterase</keyword>
<sequence length="534" mass="56016">MSSLLANACVPATFGTPSVFGAQILGLETSLVTNYSASVAEILRFTQPAVELVDVTFCNITVKYTHPGQDDEIFVEAWLPVGNWNGRLQAVGGGGWAAGRFFMSYDAMKGAIGDGYATITTNAGLGDALDASPWALLSPGNVNMNNLHNLGSVSLNDEAIIGKSLIRSFYGKGPDYSYWNGCSQGGRQGVMLAQRYPTAYDGIAAGAPVLYWADVFASFQWPQQFMDGLGIYPHGCELDSITAAAIKACDGLDGAVDGVIASPDACLASFDPFSVVGKAANCSREGASAGTIRISAAAAAVVNATWRGMLTATGKQTWHGLNPGADLTGNSPASTGQEGLSLVSTNCTSGVCVGSPSTLSQQWLKLFVAKDPTFKLNFTHAEFDSLVHASKQQYTSVINTDDPDLSEFKAAGGKLITFHGLSDNVISPKGTIQYYSEVAALIPTIGDFYHHYQIPGLGHCFGGPGGAPTGLFAQLRAWVENGTAPGSSPFVLTGLDGKPQNRILCPYPREARYNMRCGETGAAKCWSCVGGGKS</sequence>
<comment type="caution">
    <text evidence="9">The sequence shown here is derived from an EMBL/GenBank/DDBJ whole genome shotgun (WGS) entry which is preliminary data.</text>
</comment>
<dbReference type="EMBL" id="JAUEPO010000002">
    <property type="protein sequence ID" value="KAK3332188.1"/>
    <property type="molecule type" value="Genomic_DNA"/>
</dbReference>
<comment type="similarity">
    <text evidence="1 8">Belongs to the tannase family.</text>
</comment>
<evidence type="ECO:0000256" key="7">
    <source>
        <dbReference type="ARBA" id="ARBA00023157"/>
    </source>
</evidence>
<dbReference type="PANTHER" id="PTHR33938:SF13">
    <property type="entry name" value="CARBOXYLIC ESTER HYDROLASE"/>
    <property type="match status" value="1"/>
</dbReference>
<evidence type="ECO:0000256" key="4">
    <source>
        <dbReference type="ARBA" id="ARBA00022729"/>
    </source>
</evidence>
<keyword evidence="5 8" id="KW-0378">Hydrolase</keyword>
<evidence type="ECO:0000256" key="5">
    <source>
        <dbReference type="ARBA" id="ARBA00022801"/>
    </source>
</evidence>
<evidence type="ECO:0000313" key="9">
    <source>
        <dbReference type="EMBL" id="KAK3332188.1"/>
    </source>
</evidence>
<organism evidence="9 10">
    <name type="scientific">Cercophora scortea</name>
    <dbReference type="NCBI Taxonomy" id="314031"/>
    <lineage>
        <taxon>Eukaryota</taxon>
        <taxon>Fungi</taxon>
        <taxon>Dikarya</taxon>
        <taxon>Ascomycota</taxon>
        <taxon>Pezizomycotina</taxon>
        <taxon>Sordariomycetes</taxon>
        <taxon>Sordariomycetidae</taxon>
        <taxon>Sordariales</taxon>
        <taxon>Lasiosphaeriaceae</taxon>
        <taxon>Cercophora</taxon>
    </lineage>
</organism>
<accession>A0AAE0IVU3</accession>
<dbReference type="Proteomes" id="UP001286456">
    <property type="component" value="Unassembled WGS sequence"/>
</dbReference>
<keyword evidence="10" id="KW-1185">Reference proteome</keyword>
<name>A0AAE0IVU3_9PEZI</name>
<evidence type="ECO:0000313" key="10">
    <source>
        <dbReference type="Proteomes" id="UP001286456"/>
    </source>
</evidence>
<keyword evidence="4" id="KW-0732">Signal</keyword>
<dbReference type="InterPro" id="IPR029058">
    <property type="entry name" value="AB_hydrolase_fold"/>
</dbReference>
<keyword evidence="7" id="KW-1015">Disulfide bond</keyword>
<dbReference type="EC" id="3.1.1.-" evidence="8"/>
<dbReference type="Pfam" id="PF07519">
    <property type="entry name" value="Tannase"/>
    <property type="match status" value="1"/>
</dbReference>
<dbReference type="PANTHER" id="PTHR33938">
    <property type="entry name" value="FERULOYL ESTERASE B-RELATED"/>
    <property type="match status" value="1"/>
</dbReference>
<dbReference type="SUPFAM" id="SSF53474">
    <property type="entry name" value="alpha/beta-Hydrolases"/>
    <property type="match status" value="1"/>
</dbReference>
<evidence type="ECO:0000256" key="8">
    <source>
        <dbReference type="RuleBase" id="RU361238"/>
    </source>
</evidence>
<reference evidence="9" key="1">
    <citation type="journal article" date="2023" name="Mol. Phylogenet. Evol.">
        <title>Genome-scale phylogeny and comparative genomics of the fungal order Sordariales.</title>
        <authorList>
            <person name="Hensen N."/>
            <person name="Bonometti L."/>
            <person name="Westerberg I."/>
            <person name="Brannstrom I.O."/>
            <person name="Guillou S."/>
            <person name="Cros-Aarteil S."/>
            <person name="Calhoun S."/>
            <person name="Haridas S."/>
            <person name="Kuo A."/>
            <person name="Mondo S."/>
            <person name="Pangilinan J."/>
            <person name="Riley R."/>
            <person name="LaButti K."/>
            <person name="Andreopoulos B."/>
            <person name="Lipzen A."/>
            <person name="Chen C."/>
            <person name="Yan M."/>
            <person name="Daum C."/>
            <person name="Ng V."/>
            <person name="Clum A."/>
            <person name="Steindorff A."/>
            <person name="Ohm R.A."/>
            <person name="Martin F."/>
            <person name="Silar P."/>
            <person name="Natvig D.O."/>
            <person name="Lalanne C."/>
            <person name="Gautier V."/>
            <person name="Ament-Velasquez S.L."/>
            <person name="Kruys A."/>
            <person name="Hutchinson M.I."/>
            <person name="Powell A.J."/>
            <person name="Barry K."/>
            <person name="Miller A.N."/>
            <person name="Grigoriev I.V."/>
            <person name="Debuchy R."/>
            <person name="Gladieux P."/>
            <person name="Hiltunen Thoren M."/>
            <person name="Johannesson H."/>
        </authorList>
    </citation>
    <scope>NUCLEOTIDE SEQUENCE</scope>
    <source>
        <strain evidence="9">SMH4131-1</strain>
    </source>
</reference>
<evidence type="ECO:0000256" key="2">
    <source>
        <dbReference type="ARBA" id="ARBA00022487"/>
    </source>
</evidence>
<evidence type="ECO:0000256" key="6">
    <source>
        <dbReference type="ARBA" id="ARBA00022837"/>
    </source>
</evidence>
<keyword evidence="3" id="KW-0479">Metal-binding</keyword>
<dbReference type="AlphaFoldDB" id="A0AAE0IVU3"/>
<dbReference type="GO" id="GO:0046872">
    <property type="term" value="F:metal ion binding"/>
    <property type="evidence" value="ECO:0007669"/>
    <property type="project" value="UniProtKB-KW"/>
</dbReference>
<dbReference type="InterPro" id="IPR011118">
    <property type="entry name" value="Tannase/feruloyl_esterase"/>
</dbReference>
<dbReference type="GO" id="GO:0030600">
    <property type="term" value="F:feruloyl esterase activity"/>
    <property type="evidence" value="ECO:0007669"/>
    <property type="project" value="UniProtKB-ARBA"/>
</dbReference>
<evidence type="ECO:0000256" key="3">
    <source>
        <dbReference type="ARBA" id="ARBA00022723"/>
    </source>
</evidence>